<name>A0A225UJB6_9STRA</name>
<dbReference type="STRING" id="4795.A0A225UJB6"/>
<dbReference type="EMBL" id="NBNE01016299">
    <property type="protein sequence ID" value="OWY93317.1"/>
    <property type="molecule type" value="Genomic_DNA"/>
</dbReference>
<evidence type="ECO:0000313" key="2">
    <source>
        <dbReference type="Proteomes" id="UP000198211"/>
    </source>
</evidence>
<protein>
    <submittedName>
        <fullName evidence="1">Copia type Polyprotein</fullName>
    </submittedName>
</protein>
<dbReference type="AlphaFoldDB" id="A0A225UJB6"/>
<evidence type="ECO:0000313" key="1">
    <source>
        <dbReference type="EMBL" id="OWY93317.1"/>
    </source>
</evidence>
<reference evidence="2" key="1">
    <citation type="submission" date="2017-03" db="EMBL/GenBank/DDBJ databases">
        <title>Phytopthora megakarya and P. palmivora, two closely related causual agents of cacao black pod achieved similar genome size and gene model numbers by different mechanisms.</title>
        <authorList>
            <person name="Ali S."/>
            <person name="Shao J."/>
            <person name="Larry D.J."/>
            <person name="Kronmiller B."/>
            <person name="Shen D."/>
            <person name="Strem M.D."/>
            <person name="Melnick R.L."/>
            <person name="Guiltinan M.J."/>
            <person name="Tyler B.M."/>
            <person name="Meinhardt L.W."/>
            <person name="Bailey B.A."/>
        </authorList>
    </citation>
    <scope>NUCLEOTIDE SEQUENCE [LARGE SCALE GENOMIC DNA]</scope>
    <source>
        <strain evidence="2">zdho120</strain>
    </source>
</reference>
<dbReference type="Proteomes" id="UP000198211">
    <property type="component" value="Unassembled WGS sequence"/>
</dbReference>
<sequence length="99" mass="11223">MPTGKLPRYLEACIRIHNANGWWINSVSFPSTSEAEYAVACETCQEGKHIKNILMEIVGNRKVAFTLGVDNQAAIALATHPTYSRETRHIELRLHFVRE</sequence>
<accession>A0A225UJB6</accession>
<gene>
    <name evidence="1" type="ORF">PHMEG_00037339</name>
</gene>
<proteinExistence type="predicted"/>
<keyword evidence="2" id="KW-1185">Reference proteome</keyword>
<dbReference type="OrthoDB" id="114564at2759"/>
<dbReference type="CDD" id="cd09272">
    <property type="entry name" value="RNase_HI_RT_Ty1"/>
    <property type="match status" value="1"/>
</dbReference>
<comment type="caution">
    <text evidence="1">The sequence shown here is derived from an EMBL/GenBank/DDBJ whole genome shotgun (WGS) entry which is preliminary data.</text>
</comment>
<organism evidence="1 2">
    <name type="scientific">Phytophthora megakarya</name>
    <dbReference type="NCBI Taxonomy" id="4795"/>
    <lineage>
        <taxon>Eukaryota</taxon>
        <taxon>Sar</taxon>
        <taxon>Stramenopiles</taxon>
        <taxon>Oomycota</taxon>
        <taxon>Peronosporomycetes</taxon>
        <taxon>Peronosporales</taxon>
        <taxon>Peronosporaceae</taxon>
        <taxon>Phytophthora</taxon>
    </lineage>
</organism>